<accession>D9QI40</accession>
<dbReference type="HOGENOM" id="CLU_046825_0_1_5"/>
<dbReference type="AlphaFoldDB" id="D9QI40"/>
<proteinExistence type="predicted"/>
<dbReference type="InParanoid" id="D9QI40"/>
<dbReference type="Proteomes" id="UP000002696">
    <property type="component" value="Chromosome"/>
</dbReference>
<keyword evidence="1" id="KW-0812">Transmembrane</keyword>
<feature type="transmembrane region" description="Helical" evidence="1">
    <location>
        <begin position="227"/>
        <end position="248"/>
    </location>
</feature>
<protein>
    <recommendedName>
        <fullName evidence="4">DUF3667 domain-containing protein</fullName>
    </recommendedName>
</protein>
<feature type="transmembrane region" description="Helical" evidence="1">
    <location>
        <begin position="254"/>
        <end position="273"/>
    </location>
</feature>
<evidence type="ECO:0008006" key="4">
    <source>
        <dbReference type="Google" id="ProtNLM"/>
    </source>
</evidence>
<evidence type="ECO:0000313" key="3">
    <source>
        <dbReference type="Proteomes" id="UP000002696"/>
    </source>
</evidence>
<keyword evidence="1" id="KW-1133">Transmembrane helix</keyword>
<dbReference type="STRING" id="633149.Bresu_1987"/>
<keyword evidence="3" id="KW-1185">Reference proteome</keyword>
<evidence type="ECO:0000256" key="1">
    <source>
        <dbReference type="SAM" id="Phobius"/>
    </source>
</evidence>
<dbReference type="BioCyc" id="BSUB633149:G1GM8-1983-MONOMER"/>
<feature type="transmembrane region" description="Helical" evidence="1">
    <location>
        <begin position="285"/>
        <end position="307"/>
    </location>
</feature>
<dbReference type="KEGG" id="bsb:Bresu_1987"/>
<sequence length="320" mass="34699">MTETTTAGAVCAACETPLTGRWCHACGQDSRARPVPLRAMVVEVATSYSPIDGKLARTLAVLAVRPGRLLEAYRSGAGSLYVTPLKLFVASTALFLSVLNFSDTTLVQYVWKVDRGGQVGPAFYDPVSMEVKVQGATDGERWLQPKIEPAIDPEVTSAIQAAARAASDEPTRASMRYELVLNAEQADWAARLSGWLPNVLWLLMPVYAVFLMPFFGRRRLFLEHVIFAMWAHAVGFLLAMGLAGINAAGANLSAAWLVVPYLAYFTIAAARYYAVAPVQALWRGIVHLSLYVVLALMPAAVAILATVTDWPALIAWIEAV</sequence>
<name>D9QI40_BRESC</name>
<dbReference type="InterPro" id="IPR022134">
    <property type="entry name" value="DUF3667"/>
</dbReference>
<dbReference type="RefSeq" id="WP_013269399.1">
    <property type="nucleotide sequence ID" value="NC_014375.1"/>
</dbReference>
<dbReference type="OrthoDB" id="9111327at2"/>
<feature type="transmembrane region" description="Helical" evidence="1">
    <location>
        <begin position="195"/>
        <end position="215"/>
    </location>
</feature>
<dbReference type="EMBL" id="CP002102">
    <property type="protein sequence ID" value="ADL01298.1"/>
    <property type="molecule type" value="Genomic_DNA"/>
</dbReference>
<gene>
    <name evidence="2" type="ordered locus">Bresu_1987</name>
</gene>
<keyword evidence="1" id="KW-0472">Membrane</keyword>
<reference evidence="3" key="1">
    <citation type="journal article" date="2011" name="J. Bacteriol.">
        <title>Genome sequences of eight morphologically diverse alphaproteobacteria.</title>
        <authorList>
            <consortium name="US DOE Joint Genome Institute"/>
            <person name="Brown P.J."/>
            <person name="Kysela D.T."/>
            <person name="Buechlein A."/>
            <person name="Hemmerich C."/>
            <person name="Brun Y.V."/>
        </authorList>
    </citation>
    <scope>NUCLEOTIDE SEQUENCE [LARGE SCALE GENOMIC DNA]</scope>
    <source>
        <strain evidence="3">ATCC 15264 / DSM 4735 / LMG 14903 / NBRC 16000 / CB 81</strain>
    </source>
</reference>
<evidence type="ECO:0000313" key="2">
    <source>
        <dbReference type="EMBL" id="ADL01298.1"/>
    </source>
</evidence>
<organism evidence="2 3">
    <name type="scientific">Brevundimonas subvibrioides (strain ATCC 15264 / DSM 4735 / LMG 14903 / NBRC 16000 / CB 81)</name>
    <name type="common">Caulobacter subvibrioides</name>
    <dbReference type="NCBI Taxonomy" id="633149"/>
    <lineage>
        <taxon>Bacteria</taxon>
        <taxon>Pseudomonadati</taxon>
        <taxon>Pseudomonadota</taxon>
        <taxon>Alphaproteobacteria</taxon>
        <taxon>Caulobacterales</taxon>
        <taxon>Caulobacteraceae</taxon>
        <taxon>Brevundimonas</taxon>
    </lineage>
</organism>
<dbReference type="Pfam" id="PF12412">
    <property type="entry name" value="DUF3667"/>
    <property type="match status" value="1"/>
</dbReference>